<comment type="subunit">
    <text evidence="7 8">Part of the 30S ribosomal subunit. Contacts proteins S5 and S12.</text>
</comment>
<dbReference type="Pfam" id="PF00410">
    <property type="entry name" value="Ribosomal_S8"/>
    <property type="match status" value="1"/>
</dbReference>
<evidence type="ECO:0000313" key="10">
    <source>
        <dbReference type="EMBL" id="BAM06600.1"/>
    </source>
</evidence>
<evidence type="ECO:0000256" key="7">
    <source>
        <dbReference type="ARBA" id="ARBA00046740"/>
    </source>
</evidence>
<dbReference type="GO" id="GO:0003735">
    <property type="term" value="F:structural constituent of ribosome"/>
    <property type="evidence" value="ECO:0007669"/>
    <property type="project" value="InterPro"/>
</dbReference>
<dbReference type="InterPro" id="IPR035987">
    <property type="entry name" value="Ribosomal_uS8_sf"/>
</dbReference>
<dbReference type="Gene3D" id="3.30.1490.10">
    <property type="match status" value="1"/>
</dbReference>
<organism evidence="10 11">
    <name type="scientific">Leptospirillum ferrooxidans (strain C2-3)</name>
    <dbReference type="NCBI Taxonomy" id="1162668"/>
    <lineage>
        <taxon>Bacteria</taxon>
        <taxon>Pseudomonadati</taxon>
        <taxon>Nitrospirota</taxon>
        <taxon>Nitrospiria</taxon>
        <taxon>Nitrospirales</taxon>
        <taxon>Nitrospiraceae</taxon>
        <taxon>Leptospirillum</taxon>
    </lineage>
</organism>
<sequence length="132" mass="14908">MSMTDPIADLLTRIRNANMRLHAQVNCQHSKIKEEICRILKEEGFISSYSVEEQNSKKDLLISLRYVKDRKKILTGIKRISSPGLRVYRKSDEHKSLMGGLGVTILTTSKGVMTDTKAKSENLGGEVICQVW</sequence>
<keyword evidence="11" id="KW-1185">Reference proteome</keyword>
<keyword evidence="4 8" id="KW-0689">Ribosomal protein</keyword>
<dbReference type="FunFam" id="3.30.1370.30:FF:000002">
    <property type="entry name" value="30S ribosomal protein S8"/>
    <property type="match status" value="1"/>
</dbReference>
<dbReference type="AlphaFoldDB" id="I0IMV1"/>
<keyword evidence="3 8" id="KW-0694">RNA-binding</keyword>
<comment type="function">
    <text evidence="8">One of the primary rRNA binding proteins, it binds directly to 16S rRNA central domain where it helps coordinate assembly of the platform of the 30S subunit.</text>
</comment>
<dbReference type="Proteomes" id="UP000007382">
    <property type="component" value="Chromosome"/>
</dbReference>
<evidence type="ECO:0000256" key="1">
    <source>
        <dbReference type="ARBA" id="ARBA00006471"/>
    </source>
</evidence>
<dbReference type="SUPFAM" id="SSF56047">
    <property type="entry name" value="Ribosomal protein S8"/>
    <property type="match status" value="1"/>
</dbReference>
<gene>
    <name evidence="8" type="primary">rpsH</name>
    <name evidence="10" type="ordered locus">LFE_0896</name>
</gene>
<dbReference type="InterPro" id="IPR047863">
    <property type="entry name" value="Ribosomal_uS8_CS"/>
</dbReference>
<dbReference type="Gene3D" id="3.30.1370.30">
    <property type="match status" value="1"/>
</dbReference>
<dbReference type="GO" id="GO:0006412">
    <property type="term" value="P:translation"/>
    <property type="evidence" value="ECO:0007669"/>
    <property type="project" value="UniProtKB-UniRule"/>
</dbReference>
<comment type="similarity">
    <text evidence="1 8 9">Belongs to the universal ribosomal protein uS8 family.</text>
</comment>
<evidence type="ECO:0000256" key="3">
    <source>
        <dbReference type="ARBA" id="ARBA00022884"/>
    </source>
</evidence>
<evidence type="ECO:0000256" key="2">
    <source>
        <dbReference type="ARBA" id="ARBA00022730"/>
    </source>
</evidence>
<dbReference type="PATRIC" id="fig|1162668.3.peg.1029"/>
<dbReference type="STRING" id="1162668.LFE_0896"/>
<dbReference type="KEGG" id="lfc:LFE_0896"/>
<name>I0IMV1_LEPFC</name>
<reference evidence="11" key="2">
    <citation type="submission" date="2012-03" db="EMBL/GenBank/DDBJ databases">
        <title>The complete genome sequence of the pioneer microbe on fresh volcanic deposit, Leptospirillum ferrooxidans strain C2-3.</title>
        <authorList>
            <person name="Fujimura R."/>
            <person name="Sato Y."/>
            <person name="Nishizawa T."/>
            <person name="Nanba K."/>
            <person name="Oshima K."/>
            <person name="Hattori M."/>
            <person name="Kamijo T."/>
            <person name="Ohta H."/>
        </authorList>
    </citation>
    <scope>NUCLEOTIDE SEQUENCE [LARGE SCALE GENOMIC DNA]</scope>
    <source>
        <strain evidence="11">C2-3</strain>
    </source>
</reference>
<dbReference type="eggNOG" id="COG0096">
    <property type="taxonomic scope" value="Bacteria"/>
</dbReference>
<keyword evidence="2 8" id="KW-0699">rRNA-binding</keyword>
<dbReference type="GO" id="GO:1990904">
    <property type="term" value="C:ribonucleoprotein complex"/>
    <property type="evidence" value="ECO:0007669"/>
    <property type="project" value="UniProtKB-KW"/>
</dbReference>
<accession>I0IMV1</accession>
<dbReference type="NCBIfam" id="NF001109">
    <property type="entry name" value="PRK00136.1"/>
    <property type="match status" value="1"/>
</dbReference>
<dbReference type="HOGENOM" id="CLU_098428_0_2_0"/>
<dbReference type="InterPro" id="IPR000630">
    <property type="entry name" value="Ribosomal_uS8"/>
</dbReference>
<dbReference type="PROSITE" id="PS00053">
    <property type="entry name" value="RIBOSOMAL_S8"/>
    <property type="match status" value="1"/>
</dbReference>
<dbReference type="PANTHER" id="PTHR11758">
    <property type="entry name" value="40S RIBOSOMAL PROTEIN S15A"/>
    <property type="match status" value="1"/>
</dbReference>
<evidence type="ECO:0000256" key="4">
    <source>
        <dbReference type="ARBA" id="ARBA00022980"/>
    </source>
</evidence>
<dbReference type="FunFam" id="3.30.1490.10:FF:000001">
    <property type="entry name" value="30S ribosomal protein S8"/>
    <property type="match status" value="1"/>
</dbReference>
<dbReference type="GO" id="GO:0005737">
    <property type="term" value="C:cytoplasm"/>
    <property type="evidence" value="ECO:0007669"/>
    <property type="project" value="UniProtKB-ARBA"/>
</dbReference>
<dbReference type="RefSeq" id="WP_014449091.1">
    <property type="nucleotide sequence ID" value="NC_017094.1"/>
</dbReference>
<dbReference type="OrthoDB" id="9802617at2"/>
<keyword evidence="5 8" id="KW-0687">Ribonucleoprotein</keyword>
<dbReference type="GO" id="GO:0019843">
    <property type="term" value="F:rRNA binding"/>
    <property type="evidence" value="ECO:0007669"/>
    <property type="project" value="UniProtKB-UniRule"/>
</dbReference>
<evidence type="ECO:0000256" key="8">
    <source>
        <dbReference type="HAMAP-Rule" id="MF_01302"/>
    </source>
</evidence>
<evidence type="ECO:0000256" key="6">
    <source>
        <dbReference type="ARBA" id="ARBA00035258"/>
    </source>
</evidence>
<dbReference type="HAMAP" id="MF_01302_B">
    <property type="entry name" value="Ribosomal_uS8_B"/>
    <property type="match status" value="1"/>
</dbReference>
<proteinExistence type="inferred from homology"/>
<evidence type="ECO:0000313" key="11">
    <source>
        <dbReference type="Proteomes" id="UP000007382"/>
    </source>
</evidence>
<reference evidence="10 11" key="1">
    <citation type="journal article" date="2012" name="J. Bacteriol.">
        <title>Complete Genome Sequence of Leptospirillum ferrooxidans Strain C2-3, Isolated from a Fresh Volcanic Ash Deposit on the Island of Miyake, Japan.</title>
        <authorList>
            <person name="Fujimura R."/>
            <person name="Sato Y."/>
            <person name="Nishizawa T."/>
            <person name="Oshima K."/>
            <person name="Kim S.-W."/>
            <person name="Hattori M."/>
            <person name="Kamijo T."/>
            <person name="Ohta H."/>
        </authorList>
    </citation>
    <scope>NUCLEOTIDE SEQUENCE [LARGE SCALE GENOMIC DNA]</scope>
    <source>
        <strain evidence="10 11">C2-3</strain>
    </source>
</reference>
<dbReference type="EMBL" id="AP012342">
    <property type="protein sequence ID" value="BAM06600.1"/>
    <property type="molecule type" value="Genomic_DNA"/>
</dbReference>
<protein>
    <recommendedName>
        <fullName evidence="6 8">Small ribosomal subunit protein uS8</fullName>
    </recommendedName>
</protein>
<evidence type="ECO:0000256" key="5">
    <source>
        <dbReference type="ARBA" id="ARBA00023274"/>
    </source>
</evidence>
<dbReference type="GO" id="GO:0005840">
    <property type="term" value="C:ribosome"/>
    <property type="evidence" value="ECO:0007669"/>
    <property type="project" value="UniProtKB-KW"/>
</dbReference>
<evidence type="ECO:0000256" key="9">
    <source>
        <dbReference type="RuleBase" id="RU003660"/>
    </source>
</evidence>